<dbReference type="SUPFAM" id="SSF53756">
    <property type="entry name" value="UDP-Glycosyltransferase/glycogen phosphorylase"/>
    <property type="match status" value="1"/>
</dbReference>
<organism evidence="4">
    <name type="scientific">Musca domestica</name>
    <name type="common">House fly</name>
    <dbReference type="NCBI Taxonomy" id="7370"/>
    <lineage>
        <taxon>Eukaryota</taxon>
        <taxon>Metazoa</taxon>
        <taxon>Ecdysozoa</taxon>
        <taxon>Arthropoda</taxon>
        <taxon>Hexapoda</taxon>
        <taxon>Insecta</taxon>
        <taxon>Pterygota</taxon>
        <taxon>Neoptera</taxon>
        <taxon>Endopterygota</taxon>
        <taxon>Diptera</taxon>
        <taxon>Brachycera</taxon>
        <taxon>Muscomorpha</taxon>
        <taxon>Muscoidea</taxon>
        <taxon>Muscidae</taxon>
        <taxon>Musca</taxon>
    </lineage>
</organism>
<evidence type="ECO:0000256" key="1">
    <source>
        <dbReference type="ARBA" id="ARBA00009995"/>
    </source>
</evidence>
<dbReference type="EnsemblMetazoa" id="MDOA007831-RB">
    <property type="protein sequence ID" value="MDOA007831-PB"/>
    <property type="gene ID" value="MDOA007831"/>
</dbReference>
<dbReference type="VEuPathDB" id="VectorBase:MDOA007831"/>
<accession>A0A1I8MRZ7</accession>
<keyword evidence="3" id="KW-0808">Transferase</keyword>
<dbReference type="eggNOG" id="KOG1192">
    <property type="taxonomic scope" value="Eukaryota"/>
</dbReference>
<dbReference type="GO" id="GO:0008194">
    <property type="term" value="F:UDP-glycosyltransferase activity"/>
    <property type="evidence" value="ECO:0007669"/>
    <property type="project" value="InterPro"/>
</dbReference>
<proteinExistence type="inferred from homology"/>
<dbReference type="Gene3D" id="3.40.50.2000">
    <property type="entry name" value="Glycogen Phosphorylase B"/>
    <property type="match status" value="2"/>
</dbReference>
<dbReference type="InterPro" id="IPR002213">
    <property type="entry name" value="UDP_glucos_trans"/>
</dbReference>
<evidence type="ECO:0000256" key="3">
    <source>
        <dbReference type="ARBA" id="ARBA00022679"/>
    </source>
</evidence>
<protein>
    <submittedName>
        <fullName evidence="4">Uncharacterized protein</fullName>
    </submittedName>
</protein>
<evidence type="ECO:0000256" key="2">
    <source>
        <dbReference type="ARBA" id="ARBA00022676"/>
    </source>
</evidence>
<evidence type="ECO:0000313" key="4">
    <source>
        <dbReference type="EnsemblMetazoa" id="MDOA007831-PB"/>
    </source>
</evidence>
<dbReference type="FunFam" id="3.40.50.2000:FF:000021">
    <property type="entry name" value="UDP-glucuronosyltransferase"/>
    <property type="match status" value="1"/>
</dbReference>
<keyword evidence="2" id="KW-0328">Glycosyltransferase</keyword>
<dbReference type="PANTHER" id="PTHR48043">
    <property type="entry name" value="EG:EG0003.4 PROTEIN-RELATED"/>
    <property type="match status" value="1"/>
</dbReference>
<reference evidence="4" key="1">
    <citation type="submission" date="2020-05" db="UniProtKB">
        <authorList>
            <consortium name="EnsemblMetazoa"/>
        </authorList>
    </citation>
    <scope>IDENTIFICATION</scope>
    <source>
        <strain evidence="4">Aabys</strain>
    </source>
</reference>
<dbReference type="PANTHER" id="PTHR48043:SF145">
    <property type="entry name" value="FI06409P-RELATED"/>
    <property type="match status" value="1"/>
</dbReference>
<comment type="similarity">
    <text evidence="1">Belongs to the UDP-glycosyltransferase family.</text>
</comment>
<dbReference type="Pfam" id="PF00201">
    <property type="entry name" value="UDPGT"/>
    <property type="match status" value="1"/>
</dbReference>
<name>A0A1I8MRZ7_MUSDO</name>
<dbReference type="AlphaFoldDB" id="A0A1I8MRZ7"/>
<dbReference type="CDD" id="cd03784">
    <property type="entry name" value="GT1_Gtf-like"/>
    <property type="match status" value="1"/>
</dbReference>
<sequence>MFGSPFTSFVLAVALISSWSFKLTNASNILALFINSHRSHLLLYTSIVNLLLDRGHNVTVITTLEVQEFSSAPENLKWIKLSSEYTRSRHLPNSNALEQIESMMKRIDDTSEFMNDPTWRKFMKDPRDHHFDLMLLGYLFNDYQLGVAAHFKCPSVVIWTGQPIGFIHKLIGNPEYRRYVPQPYDRHQYRGWRGVAFGWFEKFVESIALHKMKEVYDEHFPQPEYPTFWEIRKNVSLTFVNHHSLSEGPIGPQVPGIIEIGGLQYSKLYANKTSTEHCDSDLETILNEGKDIIYLSFGSRVKWSMLDRNMPTVFVEAFKLFINHTVIWTYDRDCEDLEKLSPNIKCRAWWPQNAILAWNNTKLFITHGGKGSVSEVYSHAKPILGFAFFGDQRANVARIQTKQLGMALDIYNLTSAQLVDTLNELLKTDRYHRNALAFSRLYRDRPQSSEESVIFWLEYVMRHGGARHLHSPLRDLNFFEYYSLDIYLIVIVILLIVVKLCNWLEKKLES</sequence>
<dbReference type="VEuPathDB" id="VectorBase:MDOMA2_021159"/>
<dbReference type="InterPro" id="IPR050271">
    <property type="entry name" value="UDP-glycosyltransferase"/>
</dbReference>